<feature type="transmembrane region" description="Helical" evidence="2">
    <location>
        <begin position="101"/>
        <end position="119"/>
    </location>
</feature>
<feature type="transmembrane region" description="Helical" evidence="2">
    <location>
        <begin position="407"/>
        <end position="430"/>
    </location>
</feature>
<keyword evidence="4" id="KW-1185">Reference proteome</keyword>
<evidence type="ECO:0000256" key="1">
    <source>
        <dbReference type="SAM" id="MobiDB-lite"/>
    </source>
</evidence>
<protein>
    <recommendedName>
        <fullName evidence="5">O-antigen ligase domain-containing protein</fullName>
    </recommendedName>
</protein>
<feature type="transmembrane region" description="Helical" evidence="2">
    <location>
        <begin position="170"/>
        <end position="191"/>
    </location>
</feature>
<feature type="transmembrane region" description="Helical" evidence="2">
    <location>
        <begin position="468"/>
        <end position="491"/>
    </location>
</feature>
<feature type="transmembrane region" description="Helical" evidence="2">
    <location>
        <begin position="380"/>
        <end position="400"/>
    </location>
</feature>
<organism evidence="3 4">
    <name type="scientific">Pseudoduganella violacea</name>
    <dbReference type="NCBI Taxonomy" id="1715466"/>
    <lineage>
        <taxon>Bacteria</taxon>
        <taxon>Pseudomonadati</taxon>
        <taxon>Pseudomonadota</taxon>
        <taxon>Betaproteobacteria</taxon>
        <taxon>Burkholderiales</taxon>
        <taxon>Oxalobacteraceae</taxon>
        <taxon>Telluria group</taxon>
        <taxon>Pseudoduganella</taxon>
    </lineage>
</organism>
<dbReference type="RefSeq" id="WP_183439090.1">
    <property type="nucleotide sequence ID" value="NZ_JACHXD010000001.1"/>
</dbReference>
<feature type="region of interest" description="Disordered" evidence="1">
    <location>
        <begin position="792"/>
        <end position="815"/>
    </location>
</feature>
<feature type="transmembrane region" description="Helical" evidence="2">
    <location>
        <begin position="295"/>
        <end position="313"/>
    </location>
</feature>
<feature type="transmembrane region" description="Helical" evidence="2">
    <location>
        <begin position="319"/>
        <end position="337"/>
    </location>
</feature>
<reference evidence="3 4" key="1">
    <citation type="submission" date="2020-08" db="EMBL/GenBank/DDBJ databases">
        <title>Genomic Encyclopedia of Type Strains, Phase III (KMG-III): the genomes of soil and plant-associated and newly described type strains.</title>
        <authorList>
            <person name="Whitman W."/>
        </authorList>
    </citation>
    <scope>NUCLEOTIDE SEQUENCE [LARGE SCALE GENOMIC DNA]</scope>
    <source>
        <strain evidence="3 4">CECT 8897</strain>
    </source>
</reference>
<feature type="transmembrane region" description="Helical" evidence="2">
    <location>
        <begin position="246"/>
        <end position="264"/>
    </location>
</feature>
<feature type="transmembrane region" description="Helical" evidence="2">
    <location>
        <begin position="270"/>
        <end position="288"/>
    </location>
</feature>
<feature type="compositionally biased region" description="Basic residues" evidence="1">
    <location>
        <begin position="796"/>
        <end position="805"/>
    </location>
</feature>
<feature type="transmembrane region" description="Helical" evidence="2">
    <location>
        <begin position="349"/>
        <end position="368"/>
    </location>
</feature>
<sequence>MIRAGLHRASALLMFAALLAAAWVYPASKPVLGAALVLYLALLWRYPAAWLLLVPALLPVFDIAPWTGWFFLEELDLLLLATCTVGYWRYADAPPGARLPAGLKICLALLAACFAIAAWRGMQPLAPLDANAFSNYVSPYNSPRVLKGFAWGLLLLPLLRHSAGPQLENLTRLFVPGMLLGLAGACLAVGWERAVFPGLFNFASDYRPTAPFSAMHTGGAALDAYLAMAFPFVALWLIGVHDARRLVPGLLLLLLGCYAGLTTFSRDIYLAYACSGAVIALLAGARHVRDGSLTLARLLGGLLLLALLVWALAQVFGSGGYRGLAAALGLLGVAFALGGARPVLQRRDLAVALAAGLLLACSGLYLLLQGGDAATGKGAYAAYLLAGGVAGAGILLLLFGPQRKQSLGLCLALAGFPALALSAALVSVHWGGGKAWQDAALLALIAGALAAARLLPPERRPWHLERSTLILGFFGAIVCATLIPVAGSYYAGSRFATVGGDLDVRLRHWGEALEMMDSDSGTQLLGMGLGRYPEVYLWKNLHGEMPGTFRYEEENGNNRFLRLGTPQYSIGYGEVLRMLQRVDVQNGRDYRLSFDVRRKDGKVGMAIGICERWLLYRQNCSYVQSRLKPQERAWQHVDATLRPQLGHGGLLAAPTQLEIFSDGGSAWLDVDNISLRDAADGRELIRNGSFSAANDYWFFSSDRNHFPWHVKNFAVNTVFEMGWLGAMATAALLLVAGGQMAARGLMGELLATICLAALAGCMMVGLFDSIFDVPRLTTLFFLLLGAGSLRPAAAPHRGKRRRRRSASQEEEPLMA</sequence>
<dbReference type="AlphaFoldDB" id="A0A7W5B5S0"/>
<feature type="transmembrane region" description="Helical" evidence="2">
    <location>
        <begin position="773"/>
        <end position="793"/>
    </location>
</feature>
<evidence type="ECO:0000256" key="2">
    <source>
        <dbReference type="SAM" id="Phobius"/>
    </source>
</evidence>
<evidence type="ECO:0000313" key="3">
    <source>
        <dbReference type="EMBL" id="MBB3117088.1"/>
    </source>
</evidence>
<feature type="transmembrane region" description="Helical" evidence="2">
    <location>
        <begin position="220"/>
        <end position="239"/>
    </location>
</feature>
<comment type="caution">
    <text evidence="3">The sequence shown here is derived from an EMBL/GenBank/DDBJ whole genome shotgun (WGS) entry which is preliminary data.</text>
</comment>
<gene>
    <name evidence="3" type="ORF">FHS03_000107</name>
</gene>
<feature type="transmembrane region" description="Helical" evidence="2">
    <location>
        <begin position="749"/>
        <end position="767"/>
    </location>
</feature>
<dbReference type="Proteomes" id="UP000541535">
    <property type="component" value="Unassembled WGS sequence"/>
</dbReference>
<keyword evidence="2" id="KW-1133">Transmembrane helix</keyword>
<evidence type="ECO:0008006" key="5">
    <source>
        <dbReference type="Google" id="ProtNLM"/>
    </source>
</evidence>
<proteinExistence type="predicted"/>
<accession>A0A7W5B5S0</accession>
<feature type="transmembrane region" description="Helical" evidence="2">
    <location>
        <begin position="721"/>
        <end position="742"/>
    </location>
</feature>
<dbReference type="Gene3D" id="2.60.120.260">
    <property type="entry name" value="Galactose-binding domain-like"/>
    <property type="match status" value="1"/>
</dbReference>
<name>A0A7W5B5S0_9BURK</name>
<feature type="transmembrane region" description="Helical" evidence="2">
    <location>
        <begin position="436"/>
        <end position="456"/>
    </location>
</feature>
<evidence type="ECO:0000313" key="4">
    <source>
        <dbReference type="Proteomes" id="UP000541535"/>
    </source>
</evidence>
<keyword evidence="2" id="KW-0472">Membrane</keyword>
<dbReference type="EMBL" id="JACHXD010000001">
    <property type="protein sequence ID" value="MBB3117088.1"/>
    <property type="molecule type" value="Genomic_DNA"/>
</dbReference>
<keyword evidence="2" id="KW-0812">Transmembrane</keyword>